<feature type="transmembrane region" description="Helical" evidence="5">
    <location>
        <begin position="170"/>
        <end position="194"/>
    </location>
</feature>
<dbReference type="Proteomes" id="UP000199488">
    <property type="component" value="Unassembled WGS sequence"/>
</dbReference>
<dbReference type="Pfam" id="PF01699">
    <property type="entry name" value="Na_Ca_ex"/>
    <property type="match status" value="2"/>
</dbReference>
<sequence>MVFLFFLLAAVVTVIAATKLSSYSDIISEKSSLGGMMVGTLLLAGATSLPEVTTSLTAVFLDNPDIAVGNVLGSNLFNILIIAVFDIFYRRKKLFNRVSPGHTYTAGLGAVLAFVTGAAFLLQLSWSIFGVGVDALILLVCYAVGIVWANRQNEGVIPDEEEQDVPKPDLSLRQAGTGFIIAALFTLAAGTVLTTTGDRIAVITGLGSSFIGSFLIAASTSLPEAVSVYVAMKLKNYNLALGSILGSNLFNLTLLALSDIFYRGEPIISAASRTNLVTSLGITLLAVIVFYAVLRGNKGRRPAFYLWPAITLVIVYFIASYLTFIGLGSEW</sequence>
<keyword evidence="2 5" id="KW-0812">Transmembrane</keyword>
<protein>
    <submittedName>
        <fullName evidence="7">Cation:H+ antiporter</fullName>
    </submittedName>
</protein>
<comment type="subcellular location">
    <subcellularLocation>
        <location evidence="1">Membrane</location>
        <topology evidence="1">Multi-pass membrane protein</topology>
    </subcellularLocation>
</comment>
<dbReference type="AlphaFoldDB" id="A0A1H2VCC6"/>
<dbReference type="InterPro" id="IPR044880">
    <property type="entry name" value="NCX_ion-bd_dom_sf"/>
</dbReference>
<name>A0A1H2VCC6_9BACI</name>
<evidence type="ECO:0000259" key="6">
    <source>
        <dbReference type="Pfam" id="PF01699"/>
    </source>
</evidence>
<evidence type="ECO:0000256" key="3">
    <source>
        <dbReference type="ARBA" id="ARBA00022989"/>
    </source>
</evidence>
<organism evidence="7 8">
    <name type="scientific">Marinococcus luteus</name>
    <dbReference type="NCBI Taxonomy" id="1122204"/>
    <lineage>
        <taxon>Bacteria</taxon>
        <taxon>Bacillati</taxon>
        <taxon>Bacillota</taxon>
        <taxon>Bacilli</taxon>
        <taxon>Bacillales</taxon>
        <taxon>Bacillaceae</taxon>
        <taxon>Marinococcus</taxon>
    </lineage>
</organism>
<feature type="transmembrane region" description="Helical" evidence="5">
    <location>
        <begin position="101"/>
        <end position="122"/>
    </location>
</feature>
<feature type="transmembrane region" description="Helical" evidence="5">
    <location>
        <begin position="306"/>
        <end position="327"/>
    </location>
</feature>
<dbReference type="Gene3D" id="1.20.1420.30">
    <property type="entry name" value="NCX, central ion-binding region"/>
    <property type="match status" value="1"/>
</dbReference>
<evidence type="ECO:0000256" key="2">
    <source>
        <dbReference type="ARBA" id="ARBA00022692"/>
    </source>
</evidence>
<dbReference type="OrthoDB" id="9794225at2"/>
<dbReference type="RefSeq" id="WP_091614525.1">
    <property type="nucleotide sequence ID" value="NZ_FNNC01000004.1"/>
</dbReference>
<reference evidence="7 8" key="1">
    <citation type="submission" date="2016-10" db="EMBL/GenBank/DDBJ databases">
        <authorList>
            <person name="de Groot N.N."/>
        </authorList>
    </citation>
    <scope>NUCLEOTIDE SEQUENCE [LARGE SCALE GENOMIC DNA]</scope>
    <source>
        <strain evidence="7 8">DSM 23126</strain>
    </source>
</reference>
<feature type="transmembrane region" description="Helical" evidence="5">
    <location>
        <begin position="239"/>
        <end position="262"/>
    </location>
</feature>
<evidence type="ECO:0000256" key="5">
    <source>
        <dbReference type="SAM" id="Phobius"/>
    </source>
</evidence>
<dbReference type="PANTHER" id="PTHR10846:SF8">
    <property type="entry name" value="INNER MEMBRANE PROTEIN YRBG"/>
    <property type="match status" value="1"/>
</dbReference>
<feature type="domain" description="Sodium/calcium exchanger membrane region" evidence="6">
    <location>
        <begin position="178"/>
        <end position="323"/>
    </location>
</feature>
<feature type="domain" description="Sodium/calcium exchanger membrane region" evidence="6">
    <location>
        <begin position="2"/>
        <end position="148"/>
    </location>
</feature>
<dbReference type="STRING" id="1122204.SAMN05421781_2024"/>
<dbReference type="EMBL" id="FNNC01000004">
    <property type="protein sequence ID" value="SDW65962.1"/>
    <property type="molecule type" value="Genomic_DNA"/>
</dbReference>
<evidence type="ECO:0000313" key="7">
    <source>
        <dbReference type="EMBL" id="SDW65962.1"/>
    </source>
</evidence>
<accession>A0A1H2VCC6</accession>
<feature type="transmembrane region" description="Helical" evidence="5">
    <location>
        <begin position="128"/>
        <end position="149"/>
    </location>
</feature>
<keyword evidence="8" id="KW-1185">Reference proteome</keyword>
<evidence type="ECO:0000256" key="4">
    <source>
        <dbReference type="ARBA" id="ARBA00023136"/>
    </source>
</evidence>
<dbReference type="InterPro" id="IPR004837">
    <property type="entry name" value="NaCa_Exmemb"/>
</dbReference>
<evidence type="ECO:0000313" key="8">
    <source>
        <dbReference type="Proteomes" id="UP000199488"/>
    </source>
</evidence>
<dbReference type="InterPro" id="IPR004481">
    <property type="entry name" value="K/Na/Ca-exchanger"/>
</dbReference>
<dbReference type="GO" id="GO:0005886">
    <property type="term" value="C:plasma membrane"/>
    <property type="evidence" value="ECO:0007669"/>
    <property type="project" value="TreeGrafter"/>
</dbReference>
<dbReference type="GO" id="GO:0006874">
    <property type="term" value="P:intracellular calcium ion homeostasis"/>
    <property type="evidence" value="ECO:0007669"/>
    <property type="project" value="TreeGrafter"/>
</dbReference>
<proteinExistence type="predicted"/>
<dbReference type="PANTHER" id="PTHR10846">
    <property type="entry name" value="SODIUM/POTASSIUM/CALCIUM EXCHANGER"/>
    <property type="match status" value="1"/>
</dbReference>
<gene>
    <name evidence="7" type="ORF">SAMN05421781_2024</name>
</gene>
<keyword evidence="4 5" id="KW-0472">Membrane</keyword>
<feature type="transmembrane region" description="Helical" evidence="5">
    <location>
        <begin position="66"/>
        <end position="89"/>
    </location>
</feature>
<feature type="transmembrane region" description="Helical" evidence="5">
    <location>
        <begin position="274"/>
        <end position="294"/>
    </location>
</feature>
<evidence type="ECO:0000256" key="1">
    <source>
        <dbReference type="ARBA" id="ARBA00004141"/>
    </source>
</evidence>
<dbReference type="GO" id="GO:0008273">
    <property type="term" value="F:calcium, potassium:sodium antiporter activity"/>
    <property type="evidence" value="ECO:0007669"/>
    <property type="project" value="TreeGrafter"/>
</dbReference>
<keyword evidence="3 5" id="KW-1133">Transmembrane helix</keyword>
<dbReference type="GO" id="GO:0005262">
    <property type="term" value="F:calcium channel activity"/>
    <property type="evidence" value="ECO:0007669"/>
    <property type="project" value="TreeGrafter"/>
</dbReference>